<keyword evidence="4" id="KW-1185">Reference proteome</keyword>
<dbReference type="OrthoDB" id="1906116at2759"/>
<feature type="transmembrane region" description="Helical" evidence="2">
    <location>
        <begin position="34"/>
        <end position="55"/>
    </location>
</feature>
<dbReference type="PANTHER" id="PTHR31133">
    <property type="entry name" value="MEMBRANE PROTEIN"/>
    <property type="match status" value="1"/>
</dbReference>
<dbReference type="AlphaFoldDB" id="A0A7I8KUR2"/>
<gene>
    <name evidence="3" type="ORF">SI8410_08011402</name>
</gene>
<evidence type="ECO:0000256" key="1">
    <source>
        <dbReference type="SAM" id="MobiDB-lite"/>
    </source>
</evidence>
<feature type="transmembrane region" description="Helical" evidence="2">
    <location>
        <begin position="179"/>
        <end position="205"/>
    </location>
</feature>
<evidence type="ECO:0000256" key="2">
    <source>
        <dbReference type="SAM" id="Phobius"/>
    </source>
</evidence>
<reference evidence="3" key="1">
    <citation type="submission" date="2020-02" db="EMBL/GenBank/DDBJ databases">
        <authorList>
            <person name="Scholz U."/>
            <person name="Mascher M."/>
            <person name="Fiebig A."/>
        </authorList>
    </citation>
    <scope>NUCLEOTIDE SEQUENCE</scope>
</reference>
<dbReference type="PANTHER" id="PTHR31133:SF3">
    <property type="entry name" value="TRANSMEMBRANE PROTEIN"/>
    <property type="match status" value="1"/>
</dbReference>
<organism evidence="3 4">
    <name type="scientific">Spirodela intermedia</name>
    <name type="common">Intermediate duckweed</name>
    <dbReference type="NCBI Taxonomy" id="51605"/>
    <lineage>
        <taxon>Eukaryota</taxon>
        <taxon>Viridiplantae</taxon>
        <taxon>Streptophyta</taxon>
        <taxon>Embryophyta</taxon>
        <taxon>Tracheophyta</taxon>
        <taxon>Spermatophyta</taxon>
        <taxon>Magnoliopsida</taxon>
        <taxon>Liliopsida</taxon>
        <taxon>Araceae</taxon>
        <taxon>Lemnoideae</taxon>
        <taxon>Spirodela</taxon>
    </lineage>
</organism>
<dbReference type="Proteomes" id="UP000663760">
    <property type="component" value="Chromosome 8"/>
</dbReference>
<name>A0A7I8KUR2_SPIIN</name>
<accession>A0A7I8KUR2</accession>
<feature type="region of interest" description="Disordered" evidence="1">
    <location>
        <begin position="318"/>
        <end position="347"/>
    </location>
</feature>
<protein>
    <submittedName>
        <fullName evidence="3">Uncharacterized protein</fullName>
    </submittedName>
</protein>
<keyword evidence="2" id="KW-1133">Transmembrane helix</keyword>
<evidence type="ECO:0000313" key="4">
    <source>
        <dbReference type="Proteomes" id="UP000663760"/>
    </source>
</evidence>
<evidence type="ECO:0000313" key="3">
    <source>
        <dbReference type="EMBL" id="CAA7400724.1"/>
    </source>
</evidence>
<sequence>MEPPTGLWASLWSFACFLPFFVGLLLLGIFKGALFCPLICVTMAAGNSAVILGLWPAHAFWTYYSIARSKQLGPVLKIILCIGVTFLLILWPLVGIVGSIVGGAGYGFFAPLMATFEAVGEGRSDKFTHCITDGTWTTVKGSFTVVRDLTDVCFHSYFSIMDDVRLCSPPKGQRYEISLLYLMGSLLVGLAGIMVDFFVISLTALCKCPCMLIKGWERLIHDLIGREGPFLETACVPFAGLAIILWPAAVIGAVVASILSSFFLGGYAAVVAYQERSVRMGLRYIVSSLAMYDEYSNDILDLREGSCFPRLGYRKDGPHLPSHSLSRRSTSLPTERQGTRGPPSRSVSFKNSVLELNPLKLLEHLFAECERYGQTLVAEGVITSEDVQDSKSGKSGGGTVRVGLPAYAILQALLRSANVDADGILLSDGTEITTANKPKDTFFDWFFDPLLIMKQQIHAENLTDDEEEYLCKLVLLASDSLRVKQLNARSPAAHGCRRAELDAVARRLQGITKSISRYPTYRRQFDGLVKSLSDKLEGSMNGPLARAGTSPAV</sequence>
<feature type="compositionally biased region" description="Polar residues" evidence="1">
    <location>
        <begin position="323"/>
        <end position="336"/>
    </location>
</feature>
<keyword evidence="2" id="KW-0472">Membrane</keyword>
<feature type="transmembrane region" description="Helical" evidence="2">
    <location>
        <begin position="75"/>
        <end position="108"/>
    </location>
</feature>
<keyword evidence="2" id="KW-0812">Transmembrane</keyword>
<feature type="transmembrane region" description="Helical" evidence="2">
    <location>
        <begin position="6"/>
        <end position="27"/>
    </location>
</feature>
<proteinExistence type="predicted"/>
<feature type="transmembrane region" description="Helical" evidence="2">
    <location>
        <begin position="244"/>
        <end position="273"/>
    </location>
</feature>
<dbReference type="EMBL" id="LR746271">
    <property type="protein sequence ID" value="CAA7400724.1"/>
    <property type="molecule type" value="Genomic_DNA"/>
</dbReference>
<dbReference type="InterPro" id="IPR040229">
    <property type="entry name" value="At3g27390-like"/>
</dbReference>